<comment type="caution">
    <text evidence="2">The sequence shown here is derived from an EMBL/GenBank/DDBJ whole genome shotgun (WGS) entry which is preliminary data.</text>
</comment>
<reference evidence="2 3" key="1">
    <citation type="submission" date="2019-05" db="EMBL/GenBank/DDBJ databases">
        <title>We sequenced the genome of Paenibacillus hemerocallicola KCTC 33185 for further insight into its adaptation and study the phylogeny of Paenibacillus.</title>
        <authorList>
            <person name="Narsing Rao M.P."/>
        </authorList>
    </citation>
    <scope>NUCLEOTIDE SEQUENCE [LARGE SCALE GENOMIC DNA]</scope>
    <source>
        <strain evidence="2 3">KCTC 33185</strain>
    </source>
</reference>
<proteinExistence type="predicted"/>
<dbReference type="Pfam" id="PF01521">
    <property type="entry name" value="Fe-S_biosyn"/>
    <property type="match status" value="1"/>
</dbReference>
<dbReference type="AlphaFoldDB" id="A0A5C4T2I9"/>
<feature type="domain" description="Core" evidence="1">
    <location>
        <begin position="1"/>
        <end position="107"/>
    </location>
</feature>
<dbReference type="InterPro" id="IPR000361">
    <property type="entry name" value="ATAP_core_dom"/>
</dbReference>
<dbReference type="Proteomes" id="UP000307943">
    <property type="component" value="Unassembled WGS sequence"/>
</dbReference>
<dbReference type="RefSeq" id="WP_139605412.1">
    <property type="nucleotide sequence ID" value="NZ_VDCQ01000048.1"/>
</dbReference>
<gene>
    <name evidence="2" type="ORF">FE784_27245</name>
</gene>
<name>A0A5C4T2I9_9BACL</name>
<keyword evidence="3" id="KW-1185">Reference proteome</keyword>
<dbReference type="Gene3D" id="2.60.300.12">
    <property type="entry name" value="HesB-like domain"/>
    <property type="match status" value="1"/>
</dbReference>
<dbReference type="SUPFAM" id="SSF89360">
    <property type="entry name" value="HesB-like domain"/>
    <property type="match status" value="1"/>
</dbReference>
<accession>A0A5C4T2I9</accession>
<dbReference type="EMBL" id="VDCQ01000048">
    <property type="protein sequence ID" value="TNJ63106.1"/>
    <property type="molecule type" value="Genomic_DNA"/>
</dbReference>
<evidence type="ECO:0000313" key="2">
    <source>
        <dbReference type="EMBL" id="TNJ63106.1"/>
    </source>
</evidence>
<protein>
    <recommendedName>
        <fullName evidence="1">Core domain-containing protein</fullName>
    </recommendedName>
</protein>
<sequence length="113" mass="12891">MYIMFTEEASAYIRERHFVARAAGAIKLAYDTEGCGCAVNGVAALWIMDNPEEDDQLARSNLFTVFYDPKQELFFEDKLTVDRRPGQQSLVLKSSQQTYNPSMRVIDRRSSAK</sequence>
<dbReference type="OrthoDB" id="2361087at2"/>
<organism evidence="2 3">
    <name type="scientific">Paenibacillus hemerocallicola</name>
    <dbReference type="NCBI Taxonomy" id="1172614"/>
    <lineage>
        <taxon>Bacteria</taxon>
        <taxon>Bacillati</taxon>
        <taxon>Bacillota</taxon>
        <taxon>Bacilli</taxon>
        <taxon>Bacillales</taxon>
        <taxon>Paenibacillaceae</taxon>
        <taxon>Paenibacillus</taxon>
    </lineage>
</organism>
<evidence type="ECO:0000313" key="3">
    <source>
        <dbReference type="Proteomes" id="UP000307943"/>
    </source>
</evidence>
<dbReference type="InterPro" id="IPR035903">
    <property type="entry name" value="HesB-like_dom_sf"/>
</dbReference>
<evidence type="ECO:0000259" key="1">
    <source>
        <dbReference type="Pfam" id="PF01521"/>
    </source>
</evidence>